<proteinExistence type="inferred from homology"/>
<dbReference type="Pfam" id="PF04960">
    <property type="entry name" value="Glutaminase"/>
    <property type="match status" value="1"/>
</dbReference>
<comment type="similarity">
    <text evidence="1">Belongs to the glutaminase family.</text>
</comment>
<dbReference type="InterPro" id="IPR041541">
    <property type="entry name" value="Glutaminase_EF-hand"/>
</dbReference>
<dbReference type="EMBL" id="CAJGYM010000060">
    <property type="protein sequence ID" value="CAD6195804.1"/>
    <property type="molecule type" value="Genomic_DNA"/>
</dbReference>
<dbReference type="PANTHER" id="PTHR12544">
    <property type="entry name" value="GLUTAMINASE"/>
    <property type="match status" value="1"/>
</dbReference>
<comment type="subunit">
    <text evidence="2">Homotetramer.</text>
</comment>
<comment type="catalytic activity">
    <reaction evidence="7">
        <text>L-glutamine + H2O = L-glutamate + NH4(+)</text>
        <dbReference type="Rhea" id="RHEA:15889"/>
        <dbReference type="ChEBI" id="CHEBI:15377"/>
        <dbReference type="ChEBI" id="CHEBI:28938"/>
        <dbReference type="ChEBI" id="CHEBI:29985"/>
        <dbReference type="ChEBI" id="CHEBI:58359"/>
        <dbReference type="EC" id="3.5.1.2"/>
    </reaction>
</comment>
<keyword evidence="6" id="KW-0040">ANK repeat</keyword>
<evidence type="ECO:0000256" key="5">
    <source>
        <dbReference type="ARBA" id="ARBA00022801"/>
    </source>
</evidence>
<dbReference type="GO" id="GO:0004359">
    <property type="term" value="F:glutaminase activity"/>
    <property type="evidence" value="ECO:0007669"/>
    <property type="project" value="UniProtKB-EC"/>
</dbReference>
<dbReference type="InterPro" id="IPR012338">
    <property type="entry name" value="Beta-lactam/transpept-like"/>
</dbReference>
<keyword evidence="11" id="KW-1185">Reference proteome</keyword>
<evidence type="ECO:0000256" key="1">
    <source>
        <dbReference type="ARBA" id="ARBA00011076"/>
    </source>
</evidence>
<keyword evidence="8" id="KW-0175">Coiled coil</keyword>
<dbReference type="EC" id="3.5.1.2" evidence="3"/>
<dbReference type="OrthoDB" id="9995210at2759"/>
<dbReference type="Pfam" id="PF17959">
    <property type="entry name" value="EF-hand_14"/>
    <property type="match status" value="1"/>
</dbReference>
<dbReference type="PANTHER" id="PTHR12544:SF29">
    <property type="entry name" value="GLUTAMINASE"/>
    <property type="match status" value="1"/>
</dbReference>
<evidence type="ECO:0000256" key="7">
    <source>
        <dbReference type="ARBA" id="ARBA00049534"/>
    </source>
</evidence>
<keyword evidence="4" id="KW-0677">Repeat</keyword>
<dbReference type="GO" id="GO:0006537">
    <property type="term" value="P:glutamate biosynthetic process"/>
    <property type="evidence" value="ECO:0007669"/>
    <property type="project" value="TreeGrafter"/>
</dbReference>
<keyword evidence="5" id="KW-0378">Hydrolase</keyword>
<name>A0A8S1HJB1_9PELO</name>
<dbReference type="Gene3D" id="3.40.710.10">
    <property type="entry name" value="DD-peptidase/beta-lactamase superfamily"/>
    <property type="match status" value="1"/>
</dbReference>
<accession>A0A8S1HJB1</accession>
<evidence type="ECO:0000313" key="11">
    <source>
        <dbReference type="Proteomes" id="UP000835052"/>
    </source>
</evidence>
<dbReference type="SUPFAM" id="SSF56601">
    <property type="entry name" value="beta-lactamase/transpeptidase-like"/>
    <property type="match status" value="1"/>
</dbReference>
<evidence type="ECO:0000256" key="8">
    <source>
        <dbReference type="SAM" id="Coils"/>
    </source>
</evidence>
<dbReference type="AlphaFoldDB" id="A0A8S1HJB1"/>
<gene>
    <name evidence="10" type="ORF">CAUJ_LOCUS11723</name>
</gene>
<evidence type="ECO:0000256" key="4">
    <source>
        <dbReference type="ARBA" id="ARBA00022737"/>
    </source>
</evidence>
<evidence type="ECO:0000313" key="10">
    <source>
        <dbReference type="EMBL" id="CAD6195804.1"/>
    </source>
</evidence>
<feature type="coiled-coil region" evidence="8">
    <location>
        <begin position="112"/>
        <end position="139"/>
    </location>
</feature>
<reference evidence="10" key="1">
    <citation type="submission" date="2020-10" db="EMBL/GenBank/DDBJ databases">
        <authorList>
            <person name="Kikuchi T."/>
        </authorList>
    </citation>
    <scope>NUCLEOTIDE SEQUENCE</scope>
    <source>
        <strain evidence="10">NKZ352</strain>
    </source>
</reference>
<feature type="domain" description="Glutaminase EF-hand" evidence="9">
    <location>
        <begin position="76"/>
        <end position="163"/>
    </location>
</feature>
<dbReference type="Proteomes" id="UP000835052">
    <property type="component" value="Unassembled WGS sequence"/>
</dbReference>
<dbReference type="GO" id="GO:0006543">
    <property type="term" value="P:L-glutamine catabolic process"/>
    <property type="evidence" value="ECO:0007669"/>
    <property type="project" value="TreeGrafter"/>
</dbReference>
<dbReference type="InterPro" id="IPR015868">
    <property type="entry name" value="Glutaminase"/>
</dbReference>
<evidence type="ECO:0000256" key="6">
    <source>
        <dbReference type="ARBA" id="ARBA00023043"/>
    </source>
</evidence>
<evidence type="ECO:0000259" key="9">
    <source>
        <dbReference type="Pfam" id="PF17959"/>
    </source>
</evidence>
<evidence type="ECO:0000256" key="3">
    <source>
        <dbReference type="ARBA" id="ARBA00012918"/>
    </source>
</evidence>
<evidence type="ECO:0000256" key="2">
    <source>
        <dbReference type="ARBA" id="ARBA00011881"/>
    </source>
</evidence>
<dbReference type="Gene3D" id="1.10.238.210">
    <property type="match status" value="1"/>
</dbReference>
<organism evidence="10 11">
    <name type="scientific">Caenorhabditis auriculariae</name>
    <dbReference type="NCBI Taxonomy" id="2777116"/>
    <lineage>
        <taxon>Eukaryota</taxon>
        <taxon>Metazoa</taxon>
        <taxon>Ecdysozoa</taxon>
        <taxon>Nematoda</taxon>
        <taxon>Chromadorea</taxon>
        <taxon>Rhabditida</taxon>
        <taxon>Rhabditina</taxon>
        <taxon>Rhabditomorpha</taxon>
        <taxon>Rhabditoidea</taxon>
        <taxon>Rhabditidae</taxon>
        <taxon>Peloderinae</taxon>
        <taxon>Caenorhabditis</taxon>
    </lineage>
</organism>
<comment type="caution">
    <text evidence="10">The sequence shown here is derived from an EMBL/GenBank/DDBJ whole genome shotgun (WGS) entry which is preliminary data.</text>
</comment>
<sequence>MFANDFLELRRRSSSQDLGQMVHKSMSTATTPDVPNSQISTIGAILQRKSSVAQALAKTAESLKQSYELRKQASPADLIFDLFKHPNRDDANIGKLIKVLKSFGLREKDPRLREMMKRIKEFEEDSEDEDRAVNDMTRKQFKECINPSVGLISTALRNQLIIPNWSEFCGNIKKIFDECRLVTDGEVAKYIPQLARQDPEIWGMSICTIDGQRYSLGDAKTNFCIQSVSKAFNYSIVASDLGADVIHSYVGHEPSGRLFNEICLDGSGESYKVVYTD</sequence>
<protein>
    <recommendedName>
        <fullName evidence="3">glutaminase</fullName>
        <ecNumber evidence="3">3.5.1.2</ecNumber>
    </recommendedName>
</protein>